<protein>
    <submittedName>
        <fullName evidence="1">Uncharacterized protein</fullName>
    </submittedName>
</protein>
<proteinExistence type="predicted"/>
<name>F8NKN6_SERL9</name>
<dbReference type="RefSeq" id="XP_007314647.1">
    <property type="nucleotide sequence ID" value="XM_007314585.1"/>
</dbReference>
<dbReference type="AlphaFoldDB" id="F8NKN6"/>
<dbReference type="KEGG" id="sla:SERLADRAFT_458858"/>
<dbReference type="GeneID" id="18817797"/>
<dbReference type="HOGENOM" id="CLU_3015735_0_0_1"/>
<organism evidence="2">
    <name type="scientific">Serpula lacrymans var. lacrymans (strain S7.9)</name>
    <name type="common">Dry rot fungus</name>
    <dbReference type="NCBI Taxonomy" id="578457"/>
    <lineage>
        <taxon>Eukaryota</taxon>
        <taxon>Fungi</taxon>
        <taxon>Dikarya</taxon>
        <taxon>Basidiomycota</taxon>
        <taxon>Agaricomycotina</taxon>
        <taxon>Agaricomycetes</taxon>
        <taxon>Agaricomycetidae</taxon>
        <taxon>Boletales</taxon>
        <taxon>Coniophorineae</taxon>
        <taxon>Serpulaceae</taxon>
        <taxon>Serpula</taxon>
    </lineage>
</organism>
<dbReference type="EMBL" id="GL945430">
    <property type="protein sequence ID" value="EGO28448.1"/>
    <property type="molecule type" value="Genomic_DNA"/>
</dbReference>
<dbReference type="Proteomes" id="UP000008064">
    <property type="component" value="Unassembled WGS sequence"/>
</dbReference>
<accession>F8NKN6</accession>
<evidence type="ECO:0000313" key="2">
    <source>
        <dbReference type="Proteomes" id="UP000008064"/>
    </source>
</evidence>
<reference evidence="2" key="1">
    <citation type="journal article" date="2011" name="Science">
        <title>The plant cell wall-decomposing machinery underlies the functional diversity of forest fungi.</title>
        <authorList>
            <person name="Eastwood D.C."/>
            <person name="Floudas D."/>
            <person name="Binder M."/>
            <person name="Majcherczyk A."/>
            <person name="Schneider P."/>
            <person name="Aerts A."/>
            <person name="Asiegbu F.O."/>
            <person name="Baker S.E."/>
            <person name="Barry K."/>
            <person name="Bendiksby M."/>
            <person name="Blumentritt M."/>
            <person name="Coutinho P.M."/>
            <person name="Cullen D."/>
            <person name="de Vries R.P."/>
            <person name="Gathman A."/>
            <person name="Goodell B."/>
            <person name="Henrissat B."/>
            <person name="Ihrmark K."/>
            <person name="Kauserud H."/>
            <person name="Kohler A."/>
            <person name="LaButti K."/>
            <person name="Lapidus A."/>
            <person name="Lavin J.L."/>
            <person name="Lee Y.-H."/>
            <person name="Lindquist E."/>
            <person name="Lilly W."/>
            <person name="Lucas S."/>
            <person name="Morin E."/>
            <person name="Murat C."/>
            <person name="Oguiza J.A."/>
            <person name="Park J."/>
            <person name="Pisabarro A.G."/>
            <person name="Riley R."/>
            <person name="Rosling A."/>
            <person name="Salamov A."/>
            <person name="Schmidt O."/>
            <person name="Schmutz J."/>
            <person name="Skrede I."/>
            <person name="Stenlid J."/>
            <person name="Wiebenga A."/>
            <person name="Xie X."/>
            <person name="Kuees U."/>
            <person name="Hibbett D.S."/>
            <person name="Hoffmeister D."/>
            <person name="Hoegberg N."/>
            <person name="Martin F."/>
            <person name="Grigoriev I.V."/>
            <person name="Watkinson S.C."/>
        </authorList>
    </citation>
    <scope>NUCLEOTIDE SEQUENCE [LARGE SCALE GENOMIC DNA]</scope>
    <source>
        <strain evidence="2">S7.9</strain>
    </source>
</reference>
<evidence type="ECO:0000313" key="1">
    <source>
        <dbReference type="EMBL" id="EGO28448.1"/>
    </source>
</evidence>
<sequence>MESLEVLNFHPSKVMAHPRVLAWHDDLDHEVDMDPDFDEMDADDAVDAFWN</sequence>
<gene>
    <name evidence="1" type="ORF">SERLADRAFT_458858</name>
</gene>